<dbReference type="EMBL" id="FNCN01000027">
    <property type="protein sequence ID" value="SDH93248.1"/>
    <property type="molecule type" value="Genomic_DNA"/>
</dbReference>
<dbReference type="Proteomes" id="UP000198923">
    <property type="component" value="Unassembled WGS sequence"/>
</dbReference>
<evidence type="ECO:0000313" key="1">
    <source>
        <dbReference type="EMBL" id="SDH93248.1"/>
    </source>
</evidence>
<gene>
    <name evidence="1" type="ORF">SAMN05421505_12724</name>
</gene>
<sequence>MALSNMGNDIHVTVLTNTGVVEQSKCTVTPTPGTGGNPAWPGNCTTFVNLSPPNN</sequence>
<dbReference type="RefSeq" id="WP_218125974.1">
    <property type="nucleotide sequence ID" value="NZ_FNCN01000027.1"/>
</dbReference>
<accession>A0A1G8GFV1</accession>
<proteinExistence type="predicted"/>
<evidence type="ECO:0000313" key="2">
    <source>
        <dbReference type="Proteomes" id="UP000198923"/>
    </source>
</evidence>
<dbReference type="AlphaFoldDB" id="A0A1G8GFV1"/>
<name>A0A1G8GFV1_9ACTN</name>
<dbReference type="STRING" id="504805.SAMN05421505_12724"/>
<reference evidence="1 2" key="1">
    <citation type="submission" date="2016-10" db="EMBL/GenBank/DDBJ databases">
        <authorList>
            <person name="de Groot N.N."/>
        </authorList>
    </citation>
    <scope>NUCLEOTIDE SEQUENCE [LARGE SCALE GENOMIC DNA]</scope>
    <source>
        <strain evidence="1 2">CPCC 201354</strain>
    </source>
</reference>
<protein>
    <submittedName>
        <fullName evidence="1">Uncharacterized protein</fullName>
    </submittedName>
</protein>
<organism evidence="1 2">
    <name type="scientific">Sinosporangium album</name>
    <dbReference type="NCBI Taxonomy" id="504805"/>
    <lineage>
        <taxon>Bacteria</taxon>
        <taxon>Bacillati</taxon>
        <taxon>Actinomycetota</taxon>
        <taxon>Actinomycetes</taxon>
        <taxon>Streptosporangiales</taxon>
        <taxon>Streptosporangiaceae</taxon>
        <taxon>Sinosporangium</taxon>
    </lineage>
</organism>
<keyword evidence="2" id="KW-1185">Reference proteome</keyword>